<gene>
    <name evidence="1" type="ORF">NJU99_05450</name>
</gene>
<sequence>MKTNEKLCPFCKKENLCQAHIKNSTCWCFDIKVPKELIALIPQNLQMKSCICKNCIEAFKENKEKFIEEINPYK</sequence>
<dbReference type="RefSeq" id="WP_254577718.1">
    <property type="nucleotide sequence ID" value="NZ_CP100595.1"/>
</dbReference>
<dbReference type="Pfam" id="PF14375">
    <property type="entry name" value="Cys_rich_CWC"/>
    <property type="match status" value="1"/>
</dbReference>
<accession>A0ABY5E5V8</accession>
<keyword evidence="2" id="KW-1185">Reference proteome</keyword>
<protein>
    <submittedName>
        <fullName evidence="1">Cysteine-rich CWC family protein</fullName>
    </submittedName>
</protein>
<organism evidence="1 2">
    <name type="scientific">Arcobacter roscoffensis</name>
    <dbReference type="NCBI Taxonomy" id="2961520"/>
    <lineage>
        <taxon>Bacteria</taxon>
        <taxon>Pseudomonadati</taxon>
        <taxon>Campylobacterota</taxon>
        <taxon>Epsilonproteobacteria</taxon>
        <taxon>Campylobacterales</taxon>
        <taxon>Arcobacteraceae</taxon>
        <taxon>Arcobacter</taxon>
    </lineage>
</organism>
<dbReference type="Proteomes" id="UP001060012">
    <property type="component" value="Chromosome"/>
</dbReference>
<proteinExistence type="predicted"/>
<reference evidence="1" key="1">
    <citation type="submission" date="2022-07" db="EMBL/GenBank/DDBJ databases">
        <title>Arcobacter roscoffensis sp. nov., a marine bacterium isolated from coastal seawater collected from Roscoff, France.</title>
        <authorList>
            <person name="Pascual J."/>
            <person name="Lepeaux C."/>
            <person name="Methner A."/>
            <person name="Overmann J."/>
        </authorList>
    </citation>
    <scope>NUCLEOTIDE SEQUENCE</scope>
    <source>
        <strain evidence="1">ARW1-2F2</strain>
    </source>
</reference>
<name>A0ABY5E5V8_9BACT</name>
<evidence type="ECO:0000313" key="1">
    <source>
        <dbReference type="EMBL" id="UTJ07544.1"/>
    </source>
</evidence>
<dbReference type="EMBL" id="CP100595">
    <property type="protein sequence ID" value="UTJ07544.1"/>
    <property type="molecule type" value="Genomic_DNA"/>
</dbReference>
<dbReference type="InterPro" id="IPR032720">
    <property type="entry name" value="Cys_rich_CWC"/>
</dbReference>
<evidence type="ECO:0000313" key="2">
    <source>
        <dbReference type="Proteomes" id="UP001060012"/>
    </source>
</evidence>